<proteinExistence type="predicted"/>
<gene>
    <name evidence="2" type="ORF">CQA43_07845</name>
</gene>
<evidence type="ECO:0000313" key="3">
    <source>
        <dbReference type="Proteomes" id="UP000256650"/>
    </source>
</evidence>
<accession>A0A3D8IA71</accession>
<evidence type="ECO:0000259" key="1">
    <source>
        <dbReference type="PROSITE" id="PS51208"/>
    </source>
</evidence>
<evidence type="ECO:0000313" key="2">
    <source>
        <dbReference type="EMBL" id="RDU62050.1"/>
    </source>
</evidence>
<dbReference type="Gene3D" id="2.40.128.130">
    <property type="entry name" value="Autotransporter beta-domain"/>
    <property type="match status" value="1"/>
</dbReference>
<sequence length="344" mass="37385">MTDAVWNGGQRWKGLTNDTHNNARSVTNFTNSVSTAINVSNDMALGDRIARVHNPYGEKLAAAGGSDAYNDFYRRTNGSVWANAFGGANIVDGESGGVYGISLGADKQVGDSALIGVYFTYADADLKDKSAKQKSDNFRLGIYSNIKLSPSWELNLHGFGQLAQTDQYTSKLGEGYSSDFDKKFFGLSGSVGKIIDFENSLYLKPFVGLNYYYSNNPSYTEKGGSLPVNVNKMQNNSISVDVGLEARKYFNETSYLFATPKIEQYLLNDGDNYTASFVGSPLNFSVSASDKLKTYGQIVVGGSFGITDALNIELGLGAKQILANKVDDKNETYLSGNLGLKYKF</sequence>
<dbReference type="InterPro" id="IPR005546">
    <property type="entry name" value="Autotransporte_beta"/>
</dbReference>
<protein>
    <submittedName>
        <fullName evidence="2">Autotransporter domain-containing protein</fullName>
    </submittedName>
</protein>
<dbReference type="InterPro" id="IPR036709">
    <property type="entry name" value="Autotransporte_beta_dom_sf"/>
</dbReference>
<dbReference type="Pfam" id="PF03797">
    <property type="entry name" value="Autotransporter"/>
    <property type="match status" value="1"/>
</dbReference>
<organism evidence="2 3">
    <name type="scientific">Helicobacter ganmani</name>
    <dbReference type="NCBI Taxonomy" id="60246"/>
    <lineage>
        <taxon>Bacteria</taxon>
        <taxon>Pseudomonadati</taxon>
        <taxon>Campylobacterota</taxon>
        <taxon>Epsilonproteobacteria</taxon>
        <taxon>Campylobacterales</taxon>
        <taxon>Helicobacteraceae</taxon>
        <taxon>Helicobacter</taxon>
    </lineage>
</organism>
<reference evidence="2 3" key="1">
    <citation type="submission" date="2018-04" db="EMBL/GenBank/DDBJ databases">
        <title>Novel Campyloabacter and Helicobacter Species and Strains.</title>
        <authorList>
            <person name="Mannion A.J."/>
            <person name="Shen Z."/>
            <person name="Fox J.G."/>
        </authorList>
    </citation>
    <scope>NUCLEOTIDE SEQUENCE [LARGE SCALE GENOMIC DNA]</scope>
    <source>
        <strain evidence="2 3">MIT 99-5101</strain>
    </source>
</reference>
<dbReference type="Proteomes" id="UP000256650">
    <property type="component" value="Unassembled WGS sequence"/>
</dbReference>
<dbReference type="SMART" id="SM00869">
    <property type="entry name" value="Autotransporter"/>
    <property type="match status" value="1"/>
</dbReference>
<comment type="caution">
    <text evidence="2">The sequence shown here is derived from an EMBL/GenBank/DDBJ whole genome shotgun (WGS) entry which is preliminary data.</text>
</comment>
<name>A0A3D8IA71_9HELI</name>
<dbReference type="PROSITE" id="PS51208">
    <property type="entry name" value="AUTOTRANSPORTER"/>
    <property type="match status" value="1"/>
</dbReference>
<feature type="domain" description="Autotransporter" evidence="1">
    <location>
        <begin position="73"/>
        <end position="344"/>
    </location>
</feature>
<dbReference type="AlphaFoldDB" id="A0A3D8IA71"/>
<dbReference type="OrthoDB" id="5360552at2"/>
<keyword evidence="3" id="KW-1185">Reference proteome</keyword>
<dbReference type="EMBL" id="NXLS01000009">
    <property type="protein sequence ID" value="RDU62050.1"/>
    <property type="molecule type" value="Genomic_DNA"/>
</dbReference>
<dbReference type="SUPFAM" id="SSF103515">
    <property type="entry name" value="Autotransporter"/>
    <property type="match status" value="1"/>
</dbReference>